<dbReference type="CDD" id="cd00929">
    <property type="entry name" value="Cyt_c_Oxidase_VIIc"/>
    <property type="match status" value="1"/>
</dbReference>
<keyword evidence="10 12" id="KW-0472">Membrane</keyword>
<comment type="similarity">
    <text evidence="3">Belongs to the cytochrome c oxidase VIIc family.</text>
</comment>
<keyword evidence="7" id="KW-0809">Transit peptide</keyword>
<accession>A0A7M7L510</accession>
<evidence type="ECO:0000256" key="12">
    <source>
        <dbReference type="SAM" id="Phobius"/>
    </source>
</evidence>
<dbReference type="AlphaFoldDB" id="A0A7M7L510"/>
<keyword evidence="6" id="KW-0999">Mitochondrion inner membrane</keyword>
<name>A0A7M7L510_VARDE</name>
<dbReference type="SUPFAM" id="SSF81427">
    <property type="entry name" value="Mitochondrial cytochrome c oxidase subunit VIIc (aka VIIIa)"/>
    <property type="match status" value="1"/>
</dbReference>
<dbReference type="GO" id="GO:0005743">
    <property type="term" value="C:mitochondrial inner membrane"/>
    <property type="evidence" value="ECO:0007669"/>
    <property type="project" value="UniProtKB-SubCell"/>
</dbReference>
<dbReference type="UniPathway" id="UPA00705"/>
<dbReference type="Pfam" id="PF02935">
    <property type="entry name" value="COX7C"/>
    <property type="match status" value="1"/>
</dbReference>
<dbReference type="GO" id="GO:0045277">
    <property type="term" value="C:respiratory chain complex IV"/>
    <property type="evidence" value="ECO:0007669"/>
    <property type="project" value="InterPro"/>
</dbReference>
<keyword evidence="14" id="KW-1185">Reference proteome</keyword>
<evidence type="ECO:0000256" key="2">
    <source>
        <dbReference type="ARBA" id="ARBA00004673"/>
    </source>
</evidence>
<keyword evidence="5 12" id="KW-0812">Transmembrane</keyword>
<feature type="transmembrane region" description="Helical" evidence="12">
    <location>
        <begin position="46"/>
        <end position="67"/>
    </location>
</feature>
<evidence type="ECO:0000256" key="11">
    <source>
        <dbReference type="ARBA" id="ARBA00031140"/>
    </source>
</evidence>
<evidence type="ECO:0000313" key="14">
    <source>
        <dbReference type="Proteomes" id="UP000594260"/>
    </source>
</evidence>
<dbReference type="GeneID" id="111254141"/>
<dbReference type="OMA" id="SIENKWR"/>
<dbReference type="Proteomes" id="UP000594260">
    <property type="component" value="Unplaced"/>
</dbReference>
<keyword evidence="8 12" id="KW-1133">Transmembrane helix</keyword>
<dbReference type="OrthoDB" id="6500552at2759"/>
<proteinExistence type="inferred from homology"/>
<evidence type="ECO:0000256" key="1">
    <source>
        <dbReference type="ARBA" id="ARBA00004434"/>
    </source>
</evidence>
<dbReference type="KEGG" id="vde:111254141"/>
<dbReference type="RefSeq" id="XP_022670438.1">
    <property type="nucleotide sequence ID" value="XM_022814703.1"/>
</dbReference>
<dbReference type="FunCoup" id="A0A7M7L510">
    <property type="interactions" value="1037"/>
</dbReference>
<dbReference type="EnsemblMetazoa" id="XM_022814703">
    <property type="protein sequence ID" value="XP_022670438"/>
    <property type="gene ID" value="LOC111254141"/>
</dbReference>
<dbReference type="GO" id="GO:0006123">
    <property type="term" value="P:mitochondrial electron transport, cytochrome c to oxygen"/>
    <property type="evidence" value="ECO:0007669"/>
    <property type="project" value="InterPro"/>
</dbReference>
<evidence type="ECO:0000256" key="6">
    <source>
        <dbReference type="ARBA" id="ARBA00022792"/>
    </source>
</evidence>
<evidence type="ECO:0000256" key="10">
    <source>
        <dbReference type="ARBA" id="ARBA00023136"/>
    </source>
</evidence>
<dbReference type="InterPro" id="IPR036636">
    <property type="entry name" value="COX7C/Cox8_sf"/>
</dbReference>
<evidence type="ECO:0000256" key="9">
    <source>
        <dbReference type="ARBA" id="ARBA00023128"/>
    </source>
</evidence>
<evidence type="ECO:0000256" key="7">
    <source>
        <dbReference type="ARBA" id="ARBA00022946"/>
    </source>
</evidence>
<reference evidence="13" key="1">
    <citation type="submission" date="2021-01" db="UniProtKB">
        <authorList>
            <consortium name="EnsemblMetazoa"/>
        </authorList>
    </citation>
    <scope>IDENTIFICATION</scope>
</reference>
<dbReference type="PANTHER" id="PTHR13313:SF0">
    <property type="entry name" value="CYTOCHROME C OXIDASE SUBUNIT 7C, MITOCHONDRIAL"/>
    <property type="match status" value="1"/>
</dbReference>
<dbReference type="PANTHER" id="PTHR13313">
    <property type="entry name" value="CYTOCHROME C OXIDASE SUBUNIT VIIC"/>
    <property type="match status" value="1"/>
</dbReference>
<dbReference type="InParanoid" id="A0A7M7L510"/>
<evidence type="ECO:0000256" key="5">
    <source>
        <dbReference type="ARBA" id="ARBA00022692"/>
    </source>
</evidence>
<evidence type="ECO:0000256" key="3">
    <source>
        <dbReference type="ARBA" id="ARBA00010514"/>
    </source>
</evidence>
<dbReference type="Gene3D" id="4.10.49.10">
    <property type="entry name" value="Cytochrome c oxidase subunit VIIc"/>
    <property type="match status" value="1"/>
</dbReference>
<protein>
    <recommendedName>
        <fullName evidence="4">Cytochrome c oxidase subunit 7C, mitochondrial</fullName>
    </recommendedName>
    <alternativeName>
        <fullName evidence="11">Cytochrome c oxidase polypeptide VIIc</fullName>
    </alternativeName>
</protein>
<dbReference type="FunFam" id="4.10.49.10:FF:000001">
    <property type="entry name" value="Cytochrome c oxidase subunit 7C"/>
    <property type="match status" value="1"/>
</dbReference>
<evidence type="ECO:0000256" key="4">
    <source>
        <dbReference type="ARBA" id="ARBA00017004"/>
    </source>
</evidence>
<comment type="pathway">
    <text evidence="2">Energy metabolism; oxidative phosphorylation.</text>
</comment>
<comment type="subcellular location">
    <subcellularLocation>
        <location evidence="1">Mitochondrion inner membrane</location>
        <topology evidence="1">Single-pass membrane protein</topology>
    </subcellularLocation>
</comment>
<evidence type="ECO:0000256" key="8">
    <source>
        <dbReference type="ARBA" id="ARBA00022989"/>
    </source>
</evidence>
<dbReference type="InterPro" id="IPR004202">
    <property type="entry name" value="COX7C/Cox8"/>
</dbReference>
<keyword evidence="9" id="KW-0496">Mitochondrion</keyword>
<sequence>MLVHRLRQSFQSARSFTTSTVRQGGHHDDYGGLPGDNLPFSIKNPYALTLKMVLFFGSAAAIPFLNVRHQLLKKK</sequence>
<evidence type="ECO:0000313" key="13">
    <source>
        <dbReference type="EnsemblMetazoa" id="XP_022670438"/>
    </source>
</evidence>
<organism evidence="13 14">
    <name type="scientific">Varroa destructor</name>
    <name type="common">Honeybee mite</name>
    <dbReference type="NCBI Taxonomy" id="109461"/>
    <lineage>
        <taxon>Eukaryota</taxon>
        <taxon>Metazoa</taxon>
        <taxon>Ecdysozoa</taxon>
        <taxon>Arthropoda</taxon>
        <taxon>Chelicerata</taxon>
        <taxon>Arachnida</taxon>
        <taxon>Acari</taxon>
        <taxon>Parasitiformes</taxon>
        <taxon>Mesostigmata</taxon>
        <taxon>Gamasina</taxon>
        <taxon>Dermanyssoidea</taxon>
        <taxon>Varroidae</taxon>
        <taxon>Varroa</taxon>
    </lineage>
</organism>